<dbReference type="InterPro" id="IPR045175">
    <property type="entry name" value="M28_fam"/>
</dbReference>
<evidence type="ECO:0000259" key="4">
    <source>
        <dbReference type="Pfam" id="PF18962"/>
    </source>
</evidence>
<organism evidence="5 7">
    <name type="scientific">Formosa algae</name>
    <dbReference type="NCBI Taxonomy" id="225843"/>
    <lineage>
        <taxon>Bacteria</taxon>
        <taxon>Pseudomonadati</taxon>
        <taxon>Bacteroidota</taxon>
        <taxon>Flavobacteriia</taxon>
        <taxon>Flavobacteriales</taxon>
        <taxon>Flavobacteriaceae</taxon>
        <taxon>Formosa</taxon>
    </lineage>
</organism>
<dbReference type="NCBIfam" id="TIGR04183">
    <property type="entry name" value="Por_Secre_tail"/>
    <property type="match status" value="1"/>
</dbReference>
<evidence type="ECO:0000313" key="7">
    <source>
        <dbReference type="Proteomes" id="UP001138672"/>
    </source>
</evidence>
<dbReference type="PANTHER" id="PTHR12147">
    <property type="entry name" value="METALLOPEPTIDASE M28 FAMILY MEMBER"/>
    <property type="match status" value="1"/>
</dbReference>
<evidence type="ECO:0000313" key="5">
    <source>
        <dbReference type="EMBL" id="MBP1839140.1"/>
    </source>
</evidence>
<dbReference type="PANTHER" id="PTHR12147:SF26">
    <property type="entry name" value="PEPTIDASE M28 DOMAIN-CONTAINING PROTEIN"/>
    <property type="match status" value="1"/>
</dbReference>
<evidence type="ECO:0000313" key="8">
    <source>
        <dbReference type="Proteomes" id="UP001231587"/>
    </source>
</evidence>
<evidence type="ECO:0000313" key="6">
    <source>
        <dbReference type="EMBL" id="MDQ0333917.1"/>
    </source>
</evidence>
<feature type="chain" id="PRO_5040782686" description="Peptidase M28 domain-containing protein" evidence="2">
    <location>
        <begin position="19"/>
        <end position="455"/>
    </location>
</feature>
<dbReference type="Gene3D" id="3.40.630.10">
    <property type="entry name" value="Zn peptidases"/>
    <property type="match status" value="1"/>
</dbReference>
<dbReference type="AlphaFoldDB" id="A0A9X0YIM9"/>
<dbReference type="EMBL" id="JAUSUU010000001">
    <property type="protein sequence ID" value="MDQ0333917.1"/>
    <property type="molecule type" value="Genomic_DNA"/>
</dbReference>
<feature type="domain" description="Peptidase M28" evidence="3">
    <location>
        <begin position="97"/>
        <end position="291"/>
    </location>
</feature>
<keyword evidence="8" id="KW-1185">Reference proteome</keyword>
<dbReference type="InterPro" id="IPR007484">
    <property type="entry name" value="Peptidase_M28"/>
</dbReference>
<dbReference type="Pfam" id="PF04389">
    <property type="entry name" value="Peptidase_M28"/>
    <property type="match status" value="1"/>
</dbReference>
<dbReference type="GO" id="GO:0006508">
    <property type="term" value="P:proteolysis"/>
    <property type="evidence" value="ECO:0007669"/>
    <property type="project" value="InterPro"/>
</dbReference>
<evidence type="ECO:0000259" key="3">
    <source>
        <dbReference type="Pfam" id="PF04389"/>
    </source>
</evidence>
<dbReference type="Pfam" id="PF18962">
    <property type="entry name" value="Por_Secre_tail"/>
    <property type="match status" value="1"/>
</dbReference>
<evidence type="ECO:0008006" key="9">
    <source>
        <dbReference type="Google" id="ProtNLM"/>
    </source>
</evidence>
<sequence length="455" mass="50516">MKKLHLSLLFAMFSMAWSYGQSVTDIINAVNLDSLSLTVREFSGEVSTVVGGNTVTLLNRKQDNNNLAAEYIYERFEALENTTVTYQLMNDNEGRRNVIATQLGTTNPEQIYMICAHYDAVADYCADDNASGVATILEIARLLSEQCTENTIIYALWDEEEIGLIGSKYYAELAETNGDAILGVYNIDMIGYDGDDDESFDIDIKQDDSGSQAMSDDIVAVLNSYPFKLNANIITPGTEYSDHSSFWNLGYPAVLVGEAWSENDQNSKYHSKEDRFELFNLEYYHELSKLSAGYIATKAVLTGVDNTVTQTSNSLVANQDDATYQWYNCATGLEIADATFKTYLPIDNGSYKVKITSGSCEEFSDCYEFNTLGLPTFTASELKMFPNPVESNLTIERSLTGAADFTLYNVSGIRVLQLTSETLTTQLDLSVLTTGVYFLSVESAKNRGVYKIVKE</sequence>
<keyword evidence="1 2" id="KW-0732">Signal</keyword>
<dbReference type="InterPro" id="IPR026444">
    <property type="entry name" value="Secre_tail"/>
</dbReference>
<feature type="domain" description="Secretion system C-terminal sorting" evidence="4">
    <location>
        <begin position="384"/>
        <end position="453"/>
    </location>
</feature>
<accession>A0A9X0YIM9</accession>
<dbReference type="EMBL" id="JAGGJQ010000002">
    <property type="protein sequence ID" value="MBP1839140.1"/>
    <property type="molecule type" value="Genomic_DNA"/>
</dbReference>
<feature type="signal peptide" evidence="2">
    <location>
        <begin position="1"/>
        <end position="18"/>
    </location>
</feature>
<gene>
    <name evidence="5" type="ORF">J2Z56_001046</name>
    <name evidence="6" type="ORF">J2Z57_000339</name>
</gene>
<evidence type="ECO:0000256" key="1">
    <source>
        <dbReference type="ARBA" id="ARBA00022729"/>
    </source>
</evidence>
<proteinExistence type="predicted"/>
<dbReference type="SUPFAM" id="SSF53187">
    <property type="entry name" value="Zn-dependent exopeptidases"/>
    <property type="match status" value="1"/>
</dbReference>
<dbReference type="GO" id="GO:0008235">
    <property type="term" value="F:metalloexopeptidase activity"/>
    <property type="evidence" value="ECO:0007669"/>
    <property type="project" value="InterPro"/>
</dbReference>
<reference evidence="5" key="1">
    <citation type="submission" date="2021-03" db="EMBL/GenBank/DDBJ databases">
        <title>Genomic Encyclopedia of Type Strains, Phase IV (KMG-IV): sequencing the most valuable type-strain genomes for metagenomic binning, comparative biology and taxonomic classification.</title>
        <authorList>
            <person name="Goeker M."/>
        </authorList>
    </citation>
    <scope>NUCLEOTIDE SEQUENCE</scope>
    <source>
        <strain evidence="5">DSM 15523</strain>
        <strain evidence="6 8">DSM 16476</strain>
    </source>
</reference>
<dbReference type="RefSeq" id="WP_209542074.1">
    <property type="nucleotide sequence ID" value="NZ_JAGGJQ010000002.1"/>
</dbReference>
<name>A0A9X0YIM9_9FLAO</name>
<dbReference type="Proteomes" id="UP001231587">
    <property type="component" value="Unassembled WGS sequence"/>
</dbReference>
<dbReference type="Proteomes" id="UP001138672">
    <property type="component" value="Unassembled WGS sequence"/>
</dbReference>
<comment type="caution">
    <text evidence="5">The sequence shown here is derived from an EMBL/GenBank/DDBJ whole genome shotgun (WGS) entry which is preliminary data.</text>
</comment>
<protein>
    <recommendedName>
        <fullName evidence="9">Peptidase M28 domain-containing protein</fullName>
    </recommendedName>
</protein>
<evidence type="ECO:0000256" key="2">
    <source>
        <dbReference type="SAM" id="SignalP"/>
    </source>
</evidence>